<protein>
    <submittedName>
        <fullName evidence="2">Uncharacterized protein</fullName>
    </submittedName>
</protein>
<evidence type="ECO:0000313" key="2">
    <source>
        <dbReference type="EMBL" id="KAE8125061.1"/>
    </source>
</evidence>
<sequence>MKDAPSPIAKRGWRRHSQTENSIEASSALEAPASVCTGREKVPSKTQSSPGMALASVEEGGCHRKTQSLPGMTHASMEVGVCHRNSRVLAAKQSAQVAQSQAISSAGVTCPIIQGKVKGREESSLNAKLELGCLREWLSRIRGEVDAGLVRVDAVLKVLESDGPGQERRASDWISKPVRKNKYKGKKPLVHKVGVGSELGPLVVKAILQPKSHMSAGAGTSTSMGLVEGPVLSPGVSGGPGEVKDSLQPNSHIYADAGICAGMGLAKGPVLSSGVTGPVNEGLGLSKTGENTQQRPGNMENSLEVQSDHETGGGMGVSQVEGDSGSPRKTGAVPARGAGANLGVKGFLNRPNNSWVAGRTDFGPLVTGEDTGVLAQVAHSKAGAAPTVLMASMQTDDYSVVDRRVEAISVGVGAFDQVITTRDAIAVMKVYRRRDGLLHGHLKGLEKTKGVDLALGSVSPGVGVLDGGVPEGGLEEMVVEGEVDDTGMGMRIDEMEDPYVTRKWKLAVEVSNIAGLSYDG</sequence>
<reference evidence="2 3" key="1">
    <citation type="submission" date="2019-06" db="EMBL/GenBank/DDBJ databases">
        <title>A chromosomal-level reference genome of Carpinus fangiana (Coryloideae, Betulaceae).</title>
        <authorList>
            <person name="Yang X."/>
            <person name="Wang Z."/>
            <person name="Zhang L."/>
            <person name="Hao G."/>
            <person name="Liu J."/>
            <person name="Yang Y."/>
        </authorList>
    </citation>
    <scope>NUCLEOTIDE SEQUENCE [LARGE SCALE GENOMIC DNA]</scope>
    <source>
        <strain evidence="2">Cfa_2016G</strain>
        <tissue evidence="2">Leaf</tissue>
    </source>
</reference>
<gene>
    <name evidence="2" type="ORF">FH972_019898</name>
</gene>
<evidence type="ECO:0000256" key="1">
    <source>
        <dbReference type="SAM" id="MobiDB-lite"/>
    </source>
</evidence>
<evidence type="ECO:0000313" key="3">
    <source>
        <dbReference type="Proteomes" id="UP000327013"/>
    </source>
</evidence>
<accession>A0A5N6RUN5</accession>
<feature type="compositionally biased region" description="Polar residues" evidence="1">
    <location>
        <begin position="288"/>
        <end position="305"/>
    </location>
</feature>
<organism evidence="2 3">
    <name type="scientific">Carpinus fangiana</name>
    <dbReference type="NCBI Taxonomy" id="176857"/>
    <lineage>
        <taxon>Eukaryota</taxon>
        <taxon>Viridiplantae</taxon>
        <taxon>Streptophyta</taxon>
        <taxon>Embryophyta</taxon>
        <taxon>Tracheophyta</taxon>
        <taxon>Spermatophyta</taxon>
        <taxon>Magnoliopsida</taxon>
        <taxon>eudicotyledons</taxon>
        <taxon>Gunneridae</taxon>
        <taxon>Pentapetalae</taxon>
        <taxon>rosids</taxon>
        <taxon>fabids</taxon>
        <taxon>Fagales</taxon>
        <taxon>Betulaceae</taxon>
        <taxon>Carpinus</taxon>
    </lineage>
</organism>
<keyword evidence="3" id="KW-1185">Reference proteome</keyword>
<feature type="region of interest" description="Disordered" evidence="1">
    <location>
        <begin position="1"/>
        <end position="51"/>
    </location>
</feature>
<dbReference type="Proteomes" id="UP000327013">
    <property type="component" value="Chromosome 8"/>
</dbReference>
<dbReference type="AlphaFoldDB" id="A0A5N6RUN5"/>
<proteinExistence type="predicted"/>
<name>A0A5N6RUN5_9ROSI</name>
<dbReference type="EMBL" id="CM017328">
    <property type="protein sequence ID" value="KAE8125061.1"/>
    <property type="molecule type" value="Genomic_DNA"/>
</dbReference>
<feature type="region of interest" description="Disordered" evidence="1">
    <location>
        <begin position="281"/>
        <end position="334"/>
    </location>
</feature>